<dbReference type="InterPro" id="IPR033452">
    <property type="entry name" value="GH30_C"/>
</dbReference>
<feature type="domain" description="Glycosyl hydrolase family 30 beta sandwich" evidence="9">
    <location>
        <begin position="341"/>
        <end position="402"/>
    </location>
</feature>
<dbReference type="PANTHER" id="PTHR11069">
    <property type="entry name" value="GLUCOSYLCERAMIDASE"/>
    <property type="match status" value="1"/>
</dbReference>
<dbReference type="OrthoDB" id="2160638at2759"/>
<dbReference type="InterPro" id="IPR033453">
    <property type="entry name" value="Glyco_hydro_30_TIM-barrel"/>
</dbReference>
<sequence length="406" mass="46613">MKMWNKCWAVVMLVTFVITGNTQANDCVPREFTYGIVCVCNATYCDDTPDNNPRIPEKGNLYCLAPEDYKYKIPYIRRASELNPDVKFFSAAWTAPPWMKINDRINGIFGFLEKRYYGTYVDYLIKFLEEYKKNGIDLWGISTGNEPINAFSPIDKLNVMAWTPSTVSEWVANYAGPMLEKSDFNGIKILLLDDQRFELPWVPELVFKNPTAKHYISGTAVHWYFDRFFPSSLLDDTHNVSPDKFILMTEACAGYTPVDSPKVALGSWERGQEYVLSIIEYMNHWGIGWVDWNLVLNKAGGPNWINNYVDAPIIVNPDTDEFFKQPMYYALKHFSRFVERGSVRIDLNNDLSNVKSTAFVTPSNEVVVVLYNQNNKEEDVVLKDPNNGSVCLKLLPYSINTIIYAQ</sequence>
<evidence type="ECO:0000256" key="6">
    <source>
        <dbReference type="RuleBase" id="RU361188"/>
    </source>
</evidence>
<dbReference type="InterPro" id="IPR001139">
    <property type="entry name" value="Glyco_hydro_30"/>
</dbReference>
<name>A0A0N0BHW7_9HYME</name>
<evidence type="ECO:0000256" key="7">
    <source>
        <dbReference type="SAM" id="SignalP"/>
    </source>
</evidence>
<gene>
    <name evidence="10" type="ORF">WN51_11859</name>
</gene>
<feature type="chain" id="PRO_5005844956" description="Glucosylceramidase" evidence="7">
    <location>
        <begin position="25"/>
        <end position="406"/>
    </location>
</feature>
<dbReference type="AlphaFoldDB" id="A0A0N0BHW7"/>
<keyword evidence="6" id="KW-0326">Glycosidase</keyword>
<evidence type="ECO:0000259" key="8">
    <source>
        <dbReference type="Pfam" id="PF02055"/>
    </source>
</evidence>
<dbReference type="GO" id="GO:0004348">
    <property type="term" value="F:glucosylceramidase activity"/>
    <property type="evidence" value="ECO:0007669"/>
    <property type="project" value="UniProtKB-EC"/>
</dbReference>
<reference evidence="10 11" key="1">
    <citation type="submission" date="2015-07" db="EMBL/GenBank/DDBJ databases">
        <title>The genome of Melipona quadrifasciata.</title>
        <authorList>
            <person name="Pan H."/>
            <person name="Kapheim K."/>
        </authorList>
    </citation>
    <scope>NUCLEOTIDE SEQUENCE [LARGE SCALE GENOMIC DNA]</scope>
    <source>
        <strain evidence="10">0111107301</strain>
        <tissue evidence="10">Whole body</tissue>
    </source>
</reference>
<comment type="similarity">
    <text evidence="2 6">Belongs to the glycosyl hydrolase 30 family.</text>
</comment>
<evidence type="ECO:0000259" key="9">
    <source>
        <dbReference type="Pfam" id="PF17189"/>
    </source>
</evidence>
<dbReference type="Gene3D" id="3.20.20.80">
    <property type="entry name" value="Glycosidases"/>
    <property type="match status" value="1"/>
</dbReference>
<evidence type="ECO:0000256" key="4">
    <source>
        <dbReference type="ARBA" id="ARBA00022729"/>
    </source>
</evidence>
<evidence type="ECO:0000313" key="10">
    <source>
        <dbReference type="EMBL" id="KOX76881.1"/>
    </source>
</evidence>
<evidence type="ECO:0000256" key="2">
    <source>
        <dbReference type="ARBA" id="ARBA00005382"/>
    </source>
</evidence>
<keyword evidence="4 7" id="KW-0732">Signal</keyword>
<evidence type="ECO:0000256" key="3">
    <source>
        <dbReference type="ARBA" id="ARBA00012658"/>
    </source>
</evidence>
<dbReference type="PANTHER" id="PTHR11069:SF23">
    <property type="entry name" value="LYSOSOMAL ACID GLUCOSYLCERAMIDASE"/>
    <property type="match status" value="1"/>
</dbReference>
<evidence type="ECO:0000256" key="5">
    <source>
        <dbReference type="ARBA" id="ARBA00022801"/>
    </source>
</evidence>
<dbReference type="EMBL" id="KQ435738">
    <property type="protein sequence ID" value="KOX76881.1"/>
    <property type="molecule type" value="Genomic_DNA"/>
</dbReference>
<keyword evidence="11" id="KW-1185">Reference proteome</keyword>
<keyword evidence="5 6" id="KW-0378">Hydrolase</keyword>
<dbReference type="STRING" id="166423.A0A0N0BHW7"/>
<evidence type="ECO:0000256" key="1">
    <source>
        <dbReference type="ARBA" id="ARBA00001013"/>
    </source>
</evidence>
<evidence type="ECO:0000313" key="11">
    <source>
        <dbReference type="Proteomes" id="UP000053105"/>
    </source>
</evidence>
<dbReference type="SUPFAM" id="SSF51445">
    <property type="entry name" value="(Trans)glycosidases"/>
    <property type="match status" value="1"/>
</dbReference>
<keyword evidence="6" id="KW-0443">Lipid metabolism</keyword>
<feature type="signal peptide" evidence="7">
    <location>
        <begin position="1"/>
        <end position="24"/>
    </location>
</feature>
<proteinExistence type="inferred from homology"/>
<dbReference type="Pfam" id="PF17189">
    <property type="entry name" value="Glyco_hydro_30C"/>
    <property type="match status" value="1"/>
</dbReference>
<dbReference type="Pfam" id="PF02055">
    <property type="entry name" value="Glyco_hydro_30"/>
    <property type="match status" value="1"/>
</dbReference>
<dbReference type="InterPro" id="IPR017853">
    <property type="entry name" value="GH"/>
</dbReference>
<accession>A0A0N0BHW7</accession>
<feature type="domain" description="Glycosyl hydrolase family 30 TIM-barrel" evidence="8">
    <location>
        <begin position="62"/>
        <end position="338"/>
    </location>
</feature>
<dbReference type="GO" id="GO:0016020">
    <property type="term" value="C:membrane"/>
    <property type="evidence" value="ECO:0007669"/>
    <property type="project" value="GOC"/>
</dbReference>
<comment type="catalytic activity">
    <reaction evidence="1">
        <text>a beta-D-glucosyl-(1&lt;-&gt;1')-N-acylsphing-4-enine + H2O = an N-acylsphing-4-enine + D-glucose</text>
        <dbReference type="Rhea" id="RHEA:13269"/>
        <dbReference type="ChEBI" id="CHEBI:4167"/>
        <dbReference type="ChEBI" id="CHEBI:15377"/>
        <dbReference type="ChEBI" id="CHEBI:22801"/>
        <dbReference type="ChEBI" id="CHEBI:52639"/>
        <dbReference type="EC" id="3.2.1.45"/>
    </reaction>
    <physiologicalReaction direction="left-to-right" evidence="1">
        <dbReference type="Rhea" id="RHEA:13270"/>
    </physiologicalReaction>
</comment>
<protein>
    <recommendedName>
        <fullName evidence="3 6">Glucosylceramidase</fullName>
        <ecNumber evidence="3 6">3.2.1.45</ecNumber>
    </recommendedName>
</protein>
<keyword evidence="6" id="KW-0746">Sphingolipid metabolism</keyword>
<organism evidence="10 11">
    <name type="scientific">Melipona quadrifasciata</name>
    <dbReference type="NCBI Taxonomy" id="166423"/>
    <lineage>
        <taxon>Eukaryota</taxon>
        <taxon>Metazoa</taxon>
        <taxon>Ecdysozoa</taxon>
        <taxon>Arthropoda</taxon>
        <taxon>Hexapoda</taxon>
        <taxon>Insecta</taxon>
        <taxon>Pterygota</taxon>
        <taxon>Neoptera</taxon>
        <taxon>Endopterygota</taxon>
        <taxon>Hymenoptera</taxon>
        <taxon>Apocrita</taxon>
        <taxon>Aculeata</taxon>
        <taxon>Apoidea</taxon>
        <taxon>Anthophila</taxon>
        <taxon>Apidae</taxon>
        <taxon>Melipona</taxon>
    </lineage>
</organism>
<dbReference type="GO" id="GO:0006680">
    <property type="term" value="P:glucosylceramide catabolic process"/>
    <property type="evidence" value="ECO:0007669"/>
    <property type="project" value="TreeGrafter"/>
</dbReference>
<dbReference type="EC" id="3.2.1.45" evidence="3 6"/>
<dbReference type="Proteomes" id="UP000053105">
    <property type="component" value="Unassembled WGS sequence"/>
</dbReference>